<keyword evidence="5" id="KW-0472">Membrane</keyword>
<dbReference type="PANTHER" id="PTHR46427">
    <property type="entry name" value="ANKYRIN REPEAT AND LEM DOMAIN-CONTAINING PROTEIN 1"/>
    <property type="match status" value="1"/>
</dbReference>
<dbReference type="GO" id="GO:0044218">
    <property type="term" value="C:other organism cell membrane"/>
    <property type="evidence" value="ECO:0007669"/>
    <property type="project" value="UniProtKB-KW"/>
</dbReference>
<dbReference type="GO" id="GO:0005737">
    <property type="term" value="C:cytoplasm"/>
    <property type="evidence" value="ECO:0007669"/>
    <property type="project" value="TreeGrafter"/>
</dbReference>
<gene>
    <name evidence="7" type="ORF">BLA29_002589</name>
</gene>
<dbReference type="GO" id="GO:0006887">
    <property type="term" value="P:exocytosis"/>
    <property type="evidence" value="ECO:0007669"/>
    <property type="project" value="UniProtKB-KW"/>
</dbReference>
<reference evidence="7 8" key="1">
    <citation type="submission" date="2017-03" db="EMBL/GenBank/DDBJ databases">
        <title>Genome Survey of Euroglyphus maynei.</title>
        <authorList>
            <person name="Arlian L.G."/>
            <person name="Morgan M.S."/>
            <person name="Rider S.D."/>
        </authorList>
    </citation>
    <scope>NUCLEOTIDE SEQUENCE [LARGE SCALE GENOMIC DNA]</scope>
    <source>
        <strain evidence="7">Arlian Lab</strain>
        <tissue evidence="7">Whole body</tissue>
    </source>
</reference>
<keyword evidence="5" id="KW-1053">Target membrane</keyword>
<dbReference type="SUPFAM" id="SSF63451">
    <property type="entry name" value="LEM domain"/>
    <property type="match status" value="1"/>
</dbReference>
<evidence type="ECO:0000313" key="8">
    <source>
        <dbReference type="Proteomes" id="UP000194236"/>
    </source>
</evidence>
<dbReference type="InterPro" id="IPR003887">
    <property type="entry name" value="LEM_dom"/>
</dbReference>
<keyword evidence="4" id="KW-0638">Presynaptic neurotoxin</keyword>
<proteinExistence type="predicted"/>
<evidence type="ECO:0000256" key="2">
    <source>
        <dbReference type="ARBA" id="ARBA00022483"/>
    </source>
</evidence>
<sequence>MTAAHIAIQWQNIPMLEALIFHGADLLICDCNGQNIQDYAFNVGNDQLFQLNLLNQAFYRHSSQRIMANNDSNISENEPIMINDTSQKSIVINDSDTVTVVKEEDVELVEQRFESVSSPLNLDISNESSTSTESTASTIDEFIVKLNDAQLRQELNRVGFEICGPLNAQTRRCYQRKFHTLRKEQKQHQTDPDSEIKVPEENGEILTKMANYNIEFDSIRYRKFPFVEAQRYEMQLIEQFSLSVNNTNSELSTLRNGRKKLTIKSDQTYFVYLLLDPSITKNLPAQVNLLLRTCDQTLNDDSTEQFSTVINDYRLFYQFISSIFYVGKGKNDRPYQHFIDAHRERIEPKKLDIQPKIRRIWSIWDRGLGPISLHDCQGITSDEAQTREALIIETLGLFNLTNQIAGTYRQQLRLNQRQKSLLGTYLLYKFFIMYLLAGERQIRNP</sequence>
<evidence type="ECO:0000256" key="4">
    <source>
        <dbReference type="ARBA" id="ARBA00023028"/>
    </source>
</evidence>
<dbReference type="SUPFAM" id="SSF48403">
    <property type="entry name" value="Ankyrin repeat"/>
    <property type="match status" value="1"/>
</dbReference>
<keyword evidence="4" id="KW-0800">Toxin</keyword>
<dbReference type="Gene3D" id="1.25.40.20">
    <property type="entry name" value="Ankyrin repeat-containing domain"/>
    <property type="match status" value="1"/>
</dbReference>
<dbReference type="OrthoDB" id="6512431at2759"/>
<name>A0A1Y3B7C6_EURMA</name>
<dbReference type="InterPro" id="IPR011015">
    <property type="entry name" value="LEM/LEM-like_dom_sf"/>
</dbReference>
<dbReference type="SMART" id="SM00540">
    <property type="entry name" value="LEM"/>
    <property type="match status" value="1"/>
</dbReference>
<dbReference type="GO" id="GO:0000724">
    <property type="term" value="P:double-strand break repair via homologous recombination"/>
    <property type="evidence" value="ECO:0007669"/>
    <property type="project" value="TreeGrafter"/>
</dbReference>
<dbReference type="InterPro" id="IPR034998">
    <property type="entry name" value="ANKLE1"/>
</dbReference>
<keyword evidence="4" id="KW-0528">Neurotoxin</keyword>
<comment type="subcellular location">
    <subcellularLocation>
        <location evidence="1">Target cell membrane</location>
    </subcellularLocation>
</comment>
<dbReference type="GO" id="GO:0004520">
    <property type="term" value="F:DNA endonuclease activity"/>
    <property type="evidence" value="ECO:0007669"/>
    <property type="project" value="TreeGrafter"/>
</dbReference>
<comment type="caution">
    <text evidence="7">The sequence shown here is derived from an EMBL/GenBank/DDBJ whole genome shotgun (WGS) entry which is preliminary data.</text>
</comment>
<protein>
    <recommendedName>
        <fullName evidence="6">LEM domain-containing protein</fullName>
    </recommendedName>
</protein>
<dbReference type="Proteomes" id="UP000194236">
    <property type="component" value="Unassembled WGS sequence"/>
</dbReference>
<dbReference type="GO" id="GO:0044231">
    <property type="term" value="C:host cell presynaptic membrane"/>
    <property type="evidence" value="ECO:0007669"/>
    <property type="project" value="UniProtKB-KW"/>
</dbReference>
<dbReference type="CDD" id="cd10454">
    <property type="entry name" value="GIY-YIG_COG3680_Meta"/>
    <property type="match status" value="1"/>
</dbReference>
<dbReference type="Pfam" id="PF22945">
    <property type="entry name" value="LEM-3_GIY-YIG"/>
    <property type="match status" value="1"/>
</dbReference>
<keyword evidence="3" id="KW-1052">Target cell membrane</keyword>
<keyword evidence="8" id="KW-1185">Reference proteome</keyword>
<dbReference type="Gene3D" id="1.10.720.40">
    <property type="match status" value="1"/>
</dbReference>
<dbReference type="CDD" id="cd12934">
    <property type="entry name" value="LEM"/>
    <property type="match status" value="1"/>
</dbReference>
<dbReference type="AlphaFoldDB" id="A0A1Y3B7C6"/>
<evidence type="ECO:0000256" key="3">
    <source>
        <dbReference type="ARBA" id="ARBA00022537"/>
    </source>
</evidence>
<dbReference type="EMBL" id="MUJZ01036024">
    <property type="protein sequence ID" value="OTF76739.1"/>
    <property type="molecule type" value="Genomic_DNA"/>
</dbReference>
<evidence type="ECO:0000256" key="1">
    <source>
        <dbReference type="ARBA" id="ARBA00004175"/>
    </source>
</evidence>
<evidence type="ECO:0000256" key="5">
    <source>
        <dbReference type="ARBA" id="ARBA00023298"/>
    </source>
</evidence>
<dbReference type="GO" id="GO:0000712">
    <property type="term" value="P:resolution of meiotic recombination intermediates"/>
    <property type="evidence" value="ECO:0007669"/>
    <property type="project" value="TreeGrafter"/>
</dbReference>
<dbReference type="InterPro" id="IPR036770">
    <property type="entry name" value="Ankyrin_rpt-contain_sf"/>
</dbReference>
<evidence type="ECO:0000313" key="7">
    <source>
        <dbReference type="EMBL" id="OTF76739.1"/>
    </source>
</evidence>
<dbReference type="PANTHER" id="PTHR46427:SF1">
    <property type="entry name" value="ANKYRIN REPEAT AND LEM DOMAIN-CONTAINING PROTEIN 1"/>
    <property type="match status" value="1"/>
</dbReference>
<dbReference type="PROSITE" id="PS50954">
    <property type="entry name" value="LEM"/>
    <property type="match status" value="1"/>
</dbReference>
<feature type="domain" description="LEM" evidence="6">
    <location>
        <begin position="140"/>
        <end position="185"/>
    </location>
</feature>
<accession>A0A1Y3B7C6</accession>
<evidence type="ECO:0000259" key="6">
    <source>
        <dbReference type="PROSITE" id="PS50954"/>
    </source>
</evidence>
<organism evidence="7 8">
    <name type="scientific">Euroglyphus maynei</name>
    <name type="common">Mayne's house dust mite</name>
    <dbReference type="NCBI Taxonomy" id="6958"/>
    <lineage>
        <taxon>Eukaryota</taxon>
        <taxon>Metazoa</taxon>
        <taxon>Ecdysozoa</taxon>
        <taxon>Arthropoda</taxon>
        <taxon>Chelicerata</taxon>
        <taxon>Arachnida</taxon>
        <taxon>Acari</taxon>
        <taxon>Acariformes</taxon>
        <taxon>Sarcoptiformes</taxon>
        <taxon>Astigmata</taxon>
        <taxon>Psoroptidia</taxon>
        <taxon>Analgoidea</taxon>
        <taxon>Pyroglyphidae</taxon>
        <taxon>Pyroglyphinae</taxon>
        <taxon>Euroglyphus</taxon>
    </lineage>
</organism>
<dbReference type="GO" id="GO:0005654">
    <property type="term" value="C:nucleoplasm"/>
    <property type="evidence" value="ECO:0007669"/>
    <property type="project" value="TreeGrafter"/>
</dbReference>
<keyword evidence="2" id="KW-0268">Exocytosis</keyword>